<dbReference type="Gene3D" id="3.40.50.300">
    <property type="entry name" value="P-loop containing nucleotide triphosphate hydrolases"/>
    <property type="match status" value="1"/>
</dbReference>
<keyword evidence="5 8" id="KW-1133">Transmembrane helix</keyword>
<keyword evidence="3" id="KW-1003">Cell membrane</keyword>
<dbReference type="RefSeq" id="WP_051968510.1">
    <property type="nucleotide sequence ID" value="NZ_CP091519.2"/>
</dbReference>
<proteinExistence type="inferred from homology"/>
<name>A0A376BLN8_9NEIS</name>
<keyword evidence="10" id="KW-1185">Reference proteome</keyword>
<dbReference type="AlphaFoldDB" id="A0A376BLN8"/>
<dbReference type="CDD" id="cd01127">
    <property type="entry name" value="TrwB_TraG_TraD_VirD4"/>
    <property type="match status" value="2"/>
</dbReference>
<accession>A0A376BLN8</accession>
<evidence type="ECO:0000256" key="8">
    <source>
        <dbReference type="SAM" id="Phobius"/>
    </source>
</evidence>
<comment type="similarity">
    <text evidence="2">Belongs to the VirD4/TraG family.</text>
</comment>
<gene>
    <name evidence="9" type="primary">traG</name>
    <name evidence="9" type="ORF">NCTC10283_00791</name>
</gene>
<evidence type="ECO:0000256" key="2">
    <source>
        <dbReference type="ARBA" id="ARBA00008806"/>
    </source>
</evidence>
<dbReference type="EMBL" id="UFSO01000002">
    <property type="protein sequence ID" value="SSY70682.1"/>
    <property type="molecule type" value="Genomic_DNA"/>
</dbReference>
<comment type="subcellular location">
    <subcellularLocation>
        <location evidence="1">Cell membrane</location>
        <topology evidence="1">Multi-pass membrane protein</topology>
    </subcellularLocation>
</comment>
<evidence type="ECO:0000256" key="6">
    <source>
        <dbReference type="ARBA" id="ARBA00023136"/>
    </source>
</evidence>
<dbReference type="GO" id="GO:0005886">
    <property type="term" value="C:plasma membrane"/>
    <property type="evidence" value="ECO:0007669"/>
    <property type="project" value="UniProtKB-SubCell"/>
</dbReference>
<dbReference type="InterPro" id="IPR003688">
    <property type="entry name" value="TraG/VirD4"/>
</dbReference>
<evidence type="ECO:0000313" key="10">
    <source>
        <dbReference type="Proteomes" id="UP000254209"/>
    </source>
</evidence>
<evidence type="ECO:0000256" key="7">
    <source>
        <dbReference type="SAM" id="MobiDB-lite"/>
    </source>
</evidence>
<evidence type="ECO:0000313" key="9">
    <source>
        <dbReference type="EMBL" id="SSY70682.1"/>
    </source>
</evidence>
<feature type="region of interest" description="Disordered" evidence="7">
    <location>
        <begin position="515"/>
        <end position="545"/>
    </location>
</feature>
<keyword evidence="4 8" id="KW-0812">Transmembrane</keyword>
<evidence type="ECO:0000256" key="3">
    <source>
        <dbReference type="ARBA" id="ARBA00022475"/>
    </source>
</evidence>
<feature type="compositionally biased region" description="Low complexity" evidence="7">
    <location>
        <begin position="515"/>
        <end position="533"/>
    </location>
</feature>
<evidence type="ECO:0000256" key="1">
    <source>
        <dbReference type="ARBA" id="ARBA00004651"/>
    </source>
</evidence>
<evidence type="ECO:0000256" key="5">
    <source>
        <dbReference type="ARBA" id="ARBA00022989"/>
    </source>
</evidence>
<dbReference type="Pfam" id="PF02534">
    <property type="entry name" value="T4SS-DNA_transf"/>
    <property type="match status" value="1"/>
</dbReference>
<feature type="region of interest" description="Disordered" evidence="7">
    <location>
        <begin position="604"/>
        <end position="641"/>
    </location>
</feature>
<feature type="transmembrane region" description="Helical" evidence="8">
    <location>
        <begin position="62"/>
        <end position="91"/>
    </location>
</feature>
<organism evidence="9 10">
    <name type="scientific">Alysiella crassa</name>
    <dbReference type="NCBI Taxonomy" id="153491"/>
    <lineage>
        <taxon>Bacteria</taxon>
        <taxon>Pseudomonadati</taxon>
        <taxon>Pseudomonadota</taxon>
        <taxon>Betaproteobacteria</taxon>
        <taxon>Neisseriales</taxon>
        <taxon>Neisseriaceae</taxon>
        <taxon>Alysiella</taxon>
    </lineage>
</organism>
<dbReference type="InterPro" id="IPR027417">
    <property type="entry name" value="P-loop_NTPase"/>
</dbReference>
<dbReference type="PANTHER" id="PTHR37937">
    <property type="entry name" value="CONJUGATIVE TRANSFER: DNA TRANSPORT"/>
    <property type="match status" value="1"/>
</dbReference>
<protein>
    <submittedName>
        <fullName evidence="9">Conjugal transfer protein traG</fullName>
    </submittedName>
</protein>
<dbReference type="InterPro" id="IPR051539">
    <property type="entry name" value="T4SS-coupling_protein"/>
</dbReference>
<keyword evidence="6 8" id="KW-0472">Membrane</keyword>
<feature type="compositionally biased region" description="Low complexity" evidence="7">
    <location>
        <begin position="604"/>
        <end position="616"/>
    </location>
</feature>
<dbReference type="Proteomes" id="UP000254209">
    <property type="component" value="Unassembled WGS sequence"/>
</dbReference>
<dbReference type="STRING" id="1120980.GCA_000745955_01343"/>
<reference evidence="9 10" key="1">
    <citation type="submission" date="2018-06" db="EMBL/GenBank/DDBJ databases">
        <authorList>
            <consortium name="Pathogen Informatics"/>
            <person name="Doyle S."/>
        </authorList>
    </citation>
    <scope>NUCLEOTIDE SEQUENCE [LARGE SCALE GENOMIC DNA]</scope>
    <source>
        <strain evidence="9 10">NCTC10283</strain>
    </source>
</reference>
<dbReference type="SUPFAM" id="SSF52540">
    <property type="entry name" value="P-loop containing nucleoside triphosphate hydrolases"/>
    <property type="match status" value="1"/>
</dbReference>
<evidence type="ECO:0000256" key="4">
    <source>
        <dbReference type="ARBA" id="ARBA00022692"/>
    </source>
</evidence>
<sequence length="713" mass="80438">MSEPKRPILPLVIFLVVLEPLALAGGFYLGATVFVDWLSLKKTEPSPFLLLKYWQMNRLPEIMFVPLVVSTVLSALLGFLPLIVVMLALVLGKPKRELHGSARFANDMEIRQAGLLQNAKEREKQKMPDILIGKHKGQYLRWFGNEFFELDAPTRSGKGVGIVIPNCLHYRDSMVVYDPKYENFLITGGFRQKNGQEVYLFNPAGVLPSSEENPDPTLQTMSPLMSHCWNPYTYIRRDSRFTYKDLMNMAHILLASGNNDSGSSTFFTESARKLFVGLSLFLIETEHERDLSDYRQRTTLANLFRLTSPTDGRPLNEWLKDEIESRPYLSSQCQTLLLGFVNGSPKTGADILSSLTAPLGMFLDPVVEKATSSDDFRLDELRKKRMTIYIGIVPTEMGTFRNLMNLFFSQLIDVNVQQGLPENNPALKYQCLLLMDEFPALGKMSVIVNAVAFIAGYNLRLLIINQSPSQLEDIYGKEAARTLTTNFACRVLYTPRDQKDAQEYSEIIGYETFKSRSSSRSSGRGTSRSQSISDQKRAVMNPDEMKTMPASDCIVTLNKVRPIYAQKIIYWQDPVFTERLDKQKYPVPKIPELDLPIPNQIHQENQTQNQPANPANSITQDFRQPESPSGQQTPPPTTPLSAEEMDSFVWEKCVNKEAVSASVLSLMIRENVNDAPDIQAAVQGLPDLWLLDKMPETAALLAENSIETTENET</sequence>
<dbReference type="OrthoDB" id="9759295at2"/>
<dbReference type="PANTHER" id="PTHR37937:SF1">
    <property type="entry name" value="CONJUGATIVE TRANSFER: DNA TRANSPORT"/>
    <property type="match status" value="1"/>
</dbReference>